<name>A0ABW3JWY6_9FLAO</name>
<dbReference type="Gene3D" id="3.40.30.10">
    <property type="entry name" value="Glutaredoxin"/>
    <property type="match status" value="1"/>
</dbReference>
<dbReference type="Pfam" id="PF08534">
    <property type="entry name" value="Redoxin"/>
    <property type="match status" value="1"/>
</dbReference>
<protein>
    <submittedName>
        <fullName evidence="2">TlpA family protein disulfide reductase</fullName>
    </submittedName>
</protein>
<reference evidence="3" key="1">
    <citation type="journal article" date="2019" name="Int. J. Syst. Evol. Microbiol.">
        <title>The Global Catalogue of Microorganisms (GCM) 10K type strain sequencing project: providing services to taxonomists for standard genome sequencing and annotation.</title>
        <authorList>
            <consortium name="The Broad Institute Genomics Platform"/>
            <consortium name="The Broad Institute Genome Sequencing Center for Infectious Disease"/>
            <person name="Wu L."/>
            <person name="Ma J."/>
        </authorList>
    </citation>
    <scope>NUCLEOTIDE SEQUENCE [LARGE SCALE GENOMIC DNA]</scope>
    <source>
        <strain evidence="3">CCUG 60527</strain>
    </source>
</reference>
<keyword evidence="3" id="KW-1185">Reference proteome</keyword>
<dbReference type="PROSITE" id="PS51352">
    <property type="entry name" value="THIOREDOXIN_2"/>
    <property type="match status" value="1"/>
</dbReference>
<dbReference type="EMBL" id="JBHTJR010000054">
    <property type="protein sequence ID" value="MFD0994056.1"/>
    <property type="molecule type" value="Genomic_DNA"/>
</dbReference>
<dbReference type="InterPro" id="IPR036249">
    <property type="entry name" value="Thioredoxin-like_sf"/>
</dbReference>
<dbReference type="RefSeq" id="WP_386108946.1">
    <property type="nucleotide sequence ID" value="NZ_JBHTJR010000054.1"/>
</dbReference>
<evidence type="ECO:0000313" key="3">
    <source>
        <dbReference type="Proteomes" id="UP001597062"/>
    </source>
</evidence>
<comment type="caution">
    <text evidence="2">The sequence shown here is derived from an EMBL/GenBank/DDBJ whole genome shotgun (WGS) entry which is preliminary data.</text>
</comment>
<dbReference type="Proteomes" id="UP001597062">
    <property type="component" value="Unassembled WGS sequence"/>
</dbReference>
<feature type="domain" description="Thioredoxin" evidence="1">
    <location>
        <begin position="42"/>
        <end position="200"/>
    </location>
</feature>
<gene>
    <name evidence="2" type="ORF">ACFQ1U_12640</name>
</gene>
<dbReference type="SUPFAM" id="SSF52833">
    <property type="entry name" value="Thioredoxin-like"/>
    <property type="match status" value="1"/>
</dbReference>
<sequence length="200" mass="22513">MKKVFLLVALISSTVFYSQKVYYNQAVNGCGSTNDDDLINNCIKNSYLLNYDFTTLDNQTLSTSKIKKPIMVIATATWSAPCWGELPALNAMVEKYADKVEFIMIFWDKELPKVEKMAAKLDKRIKLVPAREGDKVATGNLDISGFVHKLDYPTNYLIDVNKKFVNVKRGAATPSKTMGWDKVNEINTKDLEAFLAPVLK</sequence>
<organism evidence="2 3">
    <name type="scientific">Tenacibaculum geojense</name>
    <dbReference type="NCBI Taxonomy" id="915352"/>
    <lineage>
        <taxon>Bacteria</taxon>
        <taxon>Pseudomonadati</taxon>
        <taxon>Bacteroidota</taxon>
        <taxon>Flavobacteriia</taxon>
        <taxon>Flavobacteriales</taxon>
        <taxon>Flavobacteriaceae</taxon>
        <taxon>Tenacibaculum</taxon>
    </lineage>
</organism>
<evidence type="ECO:0000259" key="1">
    <source>
        <dbReference type="PROSITE" id="PS51352"/>
    </source>
</evidence>
<proteinExistence type="predicted"/>
<dbReference type="InterPro" id="IPR013766">
    <property type="entry name" value="Thioredoxin_domain"/>
</dbReference>
<dbReference type="InterPro" id="IPR013740">
    <property type="entry name" value="Redoxin"/>
</dbReference>
<accession>A0ABW3JWY6</accession>
<evidence type="ECO:0000313" key="2">
    <source>
        <dbReference type="EMBL" id="MFD0994056.1"/>
    </source>
</evidence>